<accession>A0A382Y5P5</accession>
<organism evidence="1">
    <name type="scientific">marine metagenome</name>
    <dbReference type="NCBI Taxonomy" id="408172"/>
    <lineage>
        <taxon>unclassified sequences</taxon>
        <taxon>metagenomes</taxon>
        <taxon>ecological metagenomes</taxon>
    </lineage>
</organism>
<feature type="non-terminal residue" evidence="1">
    <location>
        <position position="75"/>
    </location>
</feature>
<feature type="non-terminal residue" evidence="1">
    <location>
        <position position="1"/>
    </location>
</feature>
<proteinExistence type="predicted"/>
<dbReference type="AlphaFoldDB" id="A0A382Y5P5"/>
<protein>
    <submittedName>
        <fullName evidence="1">Uncharacterized protein</fullName>
    </submittedName>
</protein>
<sequence>VFDTPGSPRRFLGHDIQLQRRDYWKLARQTRVTSPRLLIHQTQHQAKRLGCDVEVGFPSTSAFVSEMRKAFWGSF</sequence>
<dbReference type="EMBL" id="UINC01173209">
    <property type="protein sequence ID" value="SVD78682.1"/>
    <property type="molecule type" value="Genomic_DNA"/>
</dbReference>
<evidence type="ECO:0000313" key="1">
    <source>
        <dbReference type="EMBL" id="SVD78682.1"/>
    </source>
</evidence>
<reference evidence="1" key="1">
    <citation type="submission" date="2018-05" db="EMBL/GenBank/DDBJ databases">
        <authorList>
            <person name="Lanie J.A."/>
            <person name="Ng W.-L."/>
            <person name="Kazmierczak K.M."/>
            <person name="Andrzejewski T.M."/>
            <person name="Davidsen T.M."/>
            <person name="Wayne K.J."/>
            <person name="Tettelin H."/>
            <person name="Glass J.I."/>
            <person name="Rusch D."/>
            <person name="Podicherti R."/>
            <person name="Tsui H.-C.T."/>
            <person name="Winkler M.E."/>
        </authorList>
    </citation>
    <scope>NUCLEOTIDE SEQUENCE</scope>
</reference>
<name>A0A382Y5P5_9ZZZZ</name>
<gene>
    <name evidence="1" type="ORF">METZ01_LOCUS431536</name>
</gene>